<dbReference type="PANTHER" id="PTHR43428:SF1">
    <property type="entry name" value="ARSENATE REDUCTASE"/>
    <property type="match status" value="1"/>
</dbReference>
<dbReference type="InterPro" id="IPR036196">
    <property type="entry name" value="Ptyr_pPase_sf"/>
</dbReference>
<feature type="domain" description="Phosphotyrosine protein phosphatase I" evidence="2">
    <location>
        <begin position="5"/>
        <end position="132"/>
    </location>
</feature>
<dbReference type="AlphaFoldDB" id="A0A2Z2HLK4"/>
<dbReference type="EC" id="3.1.3.48" evidence="3"/>
<sequence>MDISKNILFVCVENAGRSQMAEAFFKKFAKNRFNVISAGTSPSFAINPMVVSVMAEIGIDLKNQQPQLLSSSMIENSKKTINMGCVDKESCPSLFVKSVDDWNVEDPKGKSIDDVRKIRDQIKNDVLNLLDSLENDV</sequence>
<dbReference type="Proteomes" id="UP000249949">
    <property type="component" value="Chromosome"/>
</dbReference>
<protein>
    <submittedName>
        <fullName evidence="3">Protein ArsC</fullName>
        <ecNumber evidence="3">3.1.3.48</ecNumber>
    </submittedName>
</protein>
<dbReference type="GeneID" id="32901641"/>
<evidence type="ECO:0000313" key="3">
    <source>
        <dbReference type="EMBL" id="ARS64804.1"/>
    </source>
</evidence>
<reference evidence="3 4" key="1">
    <citation type="journal article" date="2017" name="Environ. Microbiol.">
        <title>Genome and epigenome of a novel marine Thaumarchaeota strain suggest viral infection, phosphorothioation DNA modification and multiple restriction systems.</title>
        <authorList>
            <person name="Ahlgren N.A."/>
            <person name="Chen Y."/>
            <person name="Needham D.M."/>
            <person name="Parada A.E."/>
            <person name="Sachdeva R."/>
            <person name="Trinh V."/>
            <person name="Chen T."/>
            <person name="Fuhrman J.A."/>
        </authorList>
    </citation>
    <scope>NUCLEOTIDE SEQUENCE [LARGE SCALE GENOMIC DNA]</scope>
    <source>
        <strain evidence="3 4">SPOT01</strain>
    </source>
</reference>
<accession>A0A2Z2HLK4</accession>
<keyword evidence="1" id="KW-0059">Arsenical resistance</keyword>
<evidence type="ECO:0000259" key="2">
    <source>
        <dbReference type="SMART" id="SM00226"/>
    </source>
</evidence>
<gene>
    <name evidence="3" type="primary">arsC</name>
    <name evidence="3" type="ORF">NMSP_1188</name>
</gene>
<dbReference type="InterPro" id="IPR023485">
    <property type="entry name" value="Ptyr_pPase"/>
</dbReference>
<proteinExistence type="predicted"/>
<dbReference type="PANTHER" id="PTHR43428">
    <property type="entry name" value="ARSENATE REDUCTASE"/>
    <property type="match status" value="1"/>
</dbReference>
<organism evidence="3 4">
    <name type="scientific">Candidatus Nitrosomarinus catalinensis</name>
    <dbReference type="NCBI Taxonomy" id="1898749"/>
    <lineage>
        <taxon>Archaea</taxon>
        <taxon>Nitrososphaerota</taxon>
        <taxon>Nitrososphaeria</taxon>
        <taxon>Nitrosopumilales</taxon>
        <taxon>Nitrosopumilaceae</taxon>
        <taxon>Candidatus Nitrosomarinus</taxon>
    </lineage>
</organism>
<dbReference type="KEGG" id="nct:NMSP_1188"/>
<evidence type="ECO:0000313" key="4">
    <source>
        <dbReference type="Proteomes" id="UP000249949"/>
    </source>
</evidence>
<dbReference type="Pfam" id="PF01451">
    <property type="entry name" value="LMWPc"/>
    <property type="match status" value="1"/>
</dbReference>
<dbReference type="SMART" id="SM00226">
    <property type="entry name" value="LMWPc"/>
    <property type="match status" value="1"/>
</dbReference>
<dbReference type="EMBL" id="CP021324">
    <property type="protein sequence ID" value="ARS64804.1"/>
    <property type="molecule type" value="Genomic_DNA"/>
</dbReference>
<dbReference type="GO" id="GO:0046685">
    <property type="term" value="P:response to arsenic-containing substance"/>
    <property type="evidence" value="ECO:0007669"/>
    <property type="project" value="UniProtKB-KW"/>
</dbReference>
<dbReference type="OrthoDB" id="295776at2157"/>
<dbReference type="RefSeq" id="WP_086907855.1">
    <property type="nucleotide sequence ID" value="NZ_CP021324.1"/>
</dbReference>
<dbReference type="GO" id="GO:0004725">
    <property type="term" value="F:protein tyrosine phosphatase activity"/>
    <property type="evidence" value="ECO:0007669"/>
    <property type="project" value="UniProtKB-EC"/>
</dbReference>
<evidence type="ECO:0000256" key="1">
    <source>
        <dbReference type="ARBA" id="ARBA00022849"/>
    </source>
</evidence>
<name>A0A2Z2HLK4_9ARCH</name>
<dbReference type="SUPFAM" id="SSF52788">
    <property type="entry name" value="Phosphotyrosine protein phosphatases I"/>
    <property type="match status" value="1"/>
</dbReference>
<dbReference type="CDD" id="cd16345">
    <property type="entry name" value="LMWP_ArsC"/>
    <property type="match status" value="1"/>
</dbReference>
<dbReference type="Gene3D" id="3.40.50.2300">
    <property type="match status" value="1"/>
</dbReference>
<keyword evidence="4" id="KW-1185">Reference proteome</keyword>
<keyword evidence="3" id="KW-0378">Hydrolase</keyword>